<dbReference type="PANTHER" id="PTHR42879:SF2">
    <property type="entry name" value="3-OXOACYL-[ACYL-CARRIER-PROTEIN] REDUCTASE FABG"/>
    <property type="match status" value="1"/>
</dbReference>
<dbReference type="AlphaFoldDB" id="A0A356LLX8"/>
<evidence type="ECO:0000313" key="3">
    <source>
        <dbReference type="EMBL" id="HBP32033.1"/>
    </source>
</evidence>
<dbReference type="PROSITE" id="PS00061">
    <property type="entry name" value="ADH_SHORT"/>
    <property type="match status" value="1"/>
</dbReference>
<comment type="caution">
    <text evidence="3">The sequence shown here is derived from an EMBL/GenBank/DDBJ whole genome shotgun (WGS) entry which is preliminary data.</text>
</comment>
<evidence type="ECO:0000313" key="4">
    <source>
        <dbReference type="Proteomes" id="UP000264036"/>
    </source>
</evidence>
<dbReference type="InterPro" id="IPR036291">
    <property type="entry name" value="NAD(P)-bd_dom_sf"/>
</dbReference>
<protein>
    <submittedName>
        <fullName evidence="3">3-oxoacyl-ACP reductase</fullName>
    </submittedName>
</protein>
<accession>A0A356LLX8</accession>
<dbReference type="InterPro" id="IPR050259">
    <property type="entry name" value="SDR"/>
</dbReference>
<reference evidence="3 4" key="1">
    <citation type="journal article" date="2018" name="Nat. Biotechnol.">
        <title>A standardized bacterial taxonomy based on genome phylogeny substantially revises the tree of life.</title>
        <authorList>
            <person name="Parks D.H."/>
            <person name="Chuvochina M."/>
            <person name="Waite D.W."/>
            <person name="Rinke C."/>
            <person name="Skarshewski A."/>
            <person name="Chaumeil P.A."/>
            <person name="Hugenholtz P."/>
        </authorList>
    </citation>
    <scope>NUCLEOTIDE SEQUENCE [LARGE SCALE GENOMIC DNA]</scope>
    <source>
        <strain evidence="3">UBA10707</strain>
    </source>
</reference>
<dbReference type="PANTHER" id="PTHR42879">
    <property type="entry name" value="3-OXOACYL-(ACYL-CARRIER-PROTEIN) REDUCTASE"/>
    <property type="match status" value="1"/>
</dbReference>
<dbReference type="PRINTS" id="PR00081">
    <property type="entry name" value="GDHRDH"/>
</dbReference>
<organism evidence="3 4">
    <name type="scientific">Advenella kashmirensis</name>
    <dbReference type="NCBI Taxonomy" id="310575"/>
    <lineage>
        <taxon>Bacteria</taxon>
        <taxon>Pseudomonadati</taxon>
        <taxon>Pseudomonadota</taxon>
        <taxon>Betaproteobacteria</taxon>
        <taxon>Burkholderiales</taxon>
        <taxon>Alcaligenaceae</taxon>
    </lineage>
</organism>
<dbReference type="EMBL" id="DOEK01000047">
    <property type="protein sequence ID" value="HBP32033.1"/>
    <property type="molecule type" value="Genomic_DNA"/>
</dbReference>
<dbReference type="InterPro" id="IPR020904">
    <property type="entry name" value="Sc_DH/Rdtase_CS"/>
</dbReference>
<name>A0A356LLX8_9BURK</name>
<dbReference type="Pfam" id="PF13561">
    <property type="entry name" value="adh_short_C2"/>
    <property type="match status" value="1"/>
</dbReference>
<gene>
    <name evidence="3" type="ORF">DD666_21810</name>
</gene>
<dbReference type="InterPro" id="IPR002347">
    <property type="entry name" value="SDR_fam"/>
</dbReference>
<dbReference type="SMART" id="SM00822">
    <property type="entry name" value="PKS_KR"/>
    <property type="match status" value="1"/>
</dbReference>
<evidence type="ECO:0000259" key="2">
    <source>
        <dbReference type="SMART" id="SM00822"/>
    </source>
</evidence>
<proteinExistence type="inferred from homology"/>
<dbReference type="GO" id="GO:0032787">
    <property type="term" value="P:monocarboxylic acid metabolic process"/>
    <property type="evidence" value="ECO:0007669"/>
    <property type="project" value="UniProtKB-ARBA"/>
</dbReference>
<evidence type="ECO:0000256" key="1">
    <source>
        <dbReference type="ARBA" id="ARBA00006484"/>
    </source>
</evidence>
<dbReference type="SUPFAM" id="SSF51735">
    <property type="entry name" value="NAD(P)-binding Rossmann-fold domains"/>
    <property type="match status" value="1"/>
</dbReference>
<dbReference type="InterPro" id="IPR057326">
    <property type="entry name" value="KR_dom"/>
</dbReference>
<dbReference type="PRINTS" id="PR00080">
    <property type="entry name" value="SDRFAMILY"/>
</dbReference>
<dbReference type="Proteomes" id="UP000264036">
    <property type="component" value="Unassembled WGS sequence"/>
</dbReference>
<sequence length="255" mass="26802">MIELPKSPSFRLDGKRALITGGSSGIGLAAATALGRAGAHVTLAARRAAELESACTALRDSQVSCDFVVLDVTRSADVDAAVADASPYDILVNNAGMNRPVSLVEQSDNDIDEVFDLNVKAAFYTSRAVARKLLAAKRSGSIINISSQMGHVGSARRVLYCASKHAMEGMTKALAWELGANGIRVNSICPTFIETPMTAAMFDEPGFKQWVCERIALGRLGRVDEVMGAVVFLASSASSLMTGSALMLDGGWTAA</sequence>
<dbReference type="Gene3D" id="3.40.50.720">
    <property type="entry name" value="NAD(P)-binding Rossmann-like Domain"/>
    <property type="match status" value="1"/>
</dbReference>
<dbReference type="FunFam" id="3.40.50.720:FF:000084">
    <property type="entry name" value="Short-chain dehydrogenase reductase"/>
    <property type="match status" value="1"/>
</dbReference>
<comment type="similarity">
    <text evidence="1">Belongs to the short-chain dehydrogenases/reductases (SDR) family.</text>
</comment>
<feature type="domain" description="Ketoreductase" evidence="2">
    <location>
        <begin position="15"/>
        <end position="191"/>
    </location>
</feature>